<dbReference type="Proteomes" id="UP001202117">
    <property type="component" value="Unassembled WGS sequence"/>
</dbReference>
<reference evidence="1 2" key="1">
    <citation type="submission" date="2022-02" db="EMBL/GenBank/DDBJ databases">
        <title>Halomonas fukangensis sp. nov., a halophilic bacterium isolated from a bulk soil of Kalidium foliatum at Fukang.</title>
        <authorList>
            <person name="Huang Y."/>
        </authorList>
    </citation>
    <scope>NUCLEOTIDE SEQUENCE [LARGE SCALE GENOMIC DNA]</scope>
    <source>
        <strain evidence="1 2">EGI 63088</strain>
    </source>
</reference>
<protein>
    <submittedName>
        <fullName evidence="1">Helix-turn-helix domain-containing protein</fullName>
    </submittedName>
</protein>
<keyword evidence="2" id="KW-1185">Reference proteome</keyword>
<organism evidence="1 2">
    <name type="scientific">Halomonas flagellata</name>
    <dbReference type="NCBI Taxonomy" id="2920385"/>
    <lineage>
        <taxon>Bacteria</taxon>
        <taxon>Pseudomonadati</taxon>
        <taxon>Pseudomonadota</taxon>
        <taxon>Gammaproteobacteria</taxon>
        <taxon>Oceanospirillales</taxon>
        <taxon>Halomonadaceae</taxon>
        <taxon>Halomonas</taxon>
    </lineage>
</organism>
<dbReference type="InterPro" id="IPR036388">
    <property type="entry name" value="WH-like_DNA-bd_sf"/>
</dbReference>
<dbReference type="EMBL" id="JAKVPY010000018">
    <property type="protein sequence ID" value="MCH4564339.1"/>
    <property type="molecule type" value="Genomic_DNA"/>
</dbReference>
<dbReference type="RefSeq" id="WP_240568999.1">
    <property type="nucleotide sequence ID" value="NZ_JAKVPY010000018.1"/>
</dbReference>
<comment type="caution">
    <text evidence="1">The sequence shown here is derived from an EMBL/GenBank/DDBJ whole genome shotgun (WGS) entry which is preliminary data.</text>
</comment>
<accession>A0ABS9RWY5</accession>
<evidence type="ECO:0000313" key="2">
    <source>
        <dbReference type="Proteomes" id="UP001202117"/>
    </source>
</evidence>
<dbReference type="Gene3D" id="1.10.10.10">
    <property type="entry name" value="Winged helix-like DNA-binding domain superfamily/Winged helix DNA-binding domain"/>
    <property type="match status" value="1"/>
</dbReference>
<name>A0ABS9RWY5_9GAMM</name>
<sequence length="105" mass="11799">MQNPEDVAAMLRLKACGWGDRRIADELDVSKNTVKRYLRQGGWAPYASPQRTKSLDGLEDWLQARFLQHAGNAAVVLQDLQLEHGLTVSLAIPARYFPKQVAPLR</sequence>
<gene>
    <name evidence="1" type="ORF">MKP05_14595</name>
</gene>
<proteinExistence type="predicted"/>
<evidence type="ECO:0000313" key="1">
    <source>
        <dbReference type="EMBL" id="MCH4564339.1"/>
    </source>
</evidence>
<dbReference type="Pfam" id="PF13384">
    <property type="entry name" value="HTH_23"/>
    <property type="match status" value="1"/>
</dbReference>